<feature type="non-terminal residue" evidence="1">
    <location>
        <position position="1"/>
    </location>
</feature>
<accession>W2IXV9</accession>
<evidence type="ECO:0000313" key="1">
    <source>
        <dbReference type="EMBL" id="ETL38372.1"/>
    </source>
</evidence>
<sequence length="37" mass="4073">KVEKCKLWRCLLANPQQGGYQAAKPALKMGSRPANES</sequence>
<name>W2IXV9_PHYNI</name>
<feature type="non-terminal residue" evidence="1">
    <location>
        <position position="37"/>
    </location>
</feature>
<proteinExistence type="predicted"/>
<reference evidence="1" key="1">
    <citation type="submission" date="2013-11" db="EMBL/GenBank/DDBJ databases">
        <title>The Genome Sequence of Phytophthora parasitica CJ05E6.</title>
        <authorList>
            <consortium name="The Broad Institute Genomics Platform"/>
            <person name="Russ C."/>
            <person name="Tyler B."/>
            <person name="Panabieres F."/>
            <person name="Shan W."/>
            <person name="Tripathy S."/>
            <person name="Grunwald N."/>
            <person name="Machado M."/>
            <person name="Johnson C.S."/>
            <person name="Arredondo F."/>
            <person name="Hong C."/>
            <person name="Coffey M."/>
            <person name="Young S.K."/>
            <person name="Zeng Q."/>
            <person name="Gargeya S."/>
            <person name="Fitzgerald M."/>
            <person name="Abouelleil A."/>
            <person name="Alvarado L."/>
            <person name="Chapman S.B."/>
            <person name="Gainer-Dewar J."/>
            <person name="Goldberg J."/>
            <person name="Griggs A."/>
            <person name="Gujja S."/>
            <person name="Hansen M."/>
            <person name="Howarth C."/>
            <person name="Imamovic A."/>
            <person name="Ireland A."/>
            <person name="Larimer J."/>
            <person name="McCowan C."/>
            <person name="Murphy C."/>
            <person name="Pearson M."/>
            <person name="Poon T.W."/>
            <person name="Priest M."/>
            <person name="Roberts A."/>
            <person name="Saif S."/>
            <person name="Shea T."/>
            <person name="Sykes S."/>
            <person name="Wortman J."/>
            <person name="Nusbaum C."/>
            <person name="Birren B."/>
        </authorList>
    </citation>
    <scope>NUCLEOTIDE SEQUENCE [LARGE SCALE GENOMIC DNA]</scope>
    <source>
        <strain evidence="1">CJ05E6</strain>
    </source>
</reference>
<protein>
    <submittedName>
        <fullName evidence="1">Uncharacterized protein</fullName>
    </submittedName>
</protein>
<gene>
    <name evidence="1" type="ORF">L916_10040</name>
</gene>
<organism evidence="1">
    <name type="scientific">Phytophthora nicotianae</name>
    <name type="common">Potato buckeye rot agent</name>
    <name type="synonym">Phytophthora parasitica</name>
    <dbReference type="NCBI Taxonomy" id="4792"/>
    <lineage>
        <taxon>Eukaryota</taxon>
        <taxon>Sar</taxon>
        <taxon>Stramenopiles</taxon>
        <taxon>Oomycota</taxon>
        <taxon>Peronosporomycetes</taxon>
        <taxon>Peronosporales</taxon>
        <taxon>Peronosporaceae</taxon>
        <taxon>Phytophthora</taxon>
    </lineage>
</organism>
<dbReference type="Proteomes" id="UP000053864">
    <property type="component" value="Unassembled WGS sequence"/>
</dbReference>
<dbReference type="EMBL" id="KI673297">
    <property type="protein sequence ID" value="ETL38372.1"/>
    <property type="molecule type" value="Genomic_DNA"/>
</dbReference>
<dbReference type="AlphaFoldDB" id="W2IXV9"/>